<dbReference type="SUPFAM" id="SSF143081">
    <property type="entry name" value="BB1717-like"/>
    <property type="match status" value="1"/>
</dbReference>
<evidence type="ECO:0000256" key="2">
    <source>
        <dbReference type="ARBA" id="ARBA00022670"/>
    </source>
</evidence>
<reference evidence="9 10" key="1">
    <citation type="submission" date="2021-11" db="EMBL/GenBank/DDBJ databases">
        <title>Draft genome sequence of Paenibacillus profundus YoMME, a new Gram-positive bacteria with exoelectrogenic properties.</title>
        <authorList>
            <person name="Hubenova Y."/>
            <person name="Hubenova E."/>
            <person name="Manasiev Y."/>
            <person name="Peykov S."/>
            <person name="Mitov M."/>
        </authorList>
    </citation>
    <scope>NUCLEOTIDE SEQUENCE [LARGE SCALE GENOMIC DNA]</scope>
    <source>
        <strain evidence="9 10">YoMME</strain>
    </source>
</reference>
<dbReference type="PANTHER" id="PTHR13604">
    <property type="entry name" value="DC12-RELATED"/>
    <property type="match status" value="1"/>
</dbReference>
<evidence type="ECO:0000256" key="4">
    <source>
        <dbReference type="ARBA" id="ARBA00022801"/>
    </source>
</evidence>
<keyword evidence="5" id="KW-0190">Covalent protein-DNA linkage</keyword>
<comment type="similarity">
    <text evidence="1 8">Belongs to the SOS response-associated peptidase family.</text>
</comment>
<name>A0ABS8Y9J8_9BACL</name>
<dbReference type="Proteomes" id="UP001199916">
    <property type="component" value="Unassembled WGS sequence"/>
</dbReference>
<proteinExistence type="inferred from homology"/>
<evidence type="ECO:0000313" key="10">
    <source>
        <dbReference type="Proteomes" id="UP001199916"/>
    </source>
</evidence>
<protein>
    <recommendedName>
        <fullName evidence="8">Abasic site processing protein</fullName>
        <ecNumber evidence="8">3.4.-.-</ecNumber>
    </recommendedName>
</protein>
<organism evidence="9 10">
    <name type="scientific">Paenibacillus profundus</name>
    <dbReference type="NCBI Taxonomy" id="1173085"/>
    <lineage>
        <taxon>Bacteria</taxon>
        <taxon>Bacillati</taxon>
        <taxon>Bacillota</taxon>
        <taxon>Bacilli</taxon>
        <taxon>Bacillales</taxon>
        <taxon>Paenibacillaceae</taxon>
        <taxon>Paenibacillus</taxon>
    </lineage>
</organism>
<dbReference type="InterPro" id="IPR003738">
    <property type="entry name" value="SRAP"/>
</dbReference>
<keyword evidence="10" id="KW-1185">Reference proteome</keyword>
<dbReference type="RefSeq" id="WP_019424883.1">
    <property type="nucleotide sequence ID" value="NZ_JAJNBZ010000001.1"/>
</dbReference>
<keyword evidence="2 8" id="KW-0645">Protease</keyword>
<evidence type="ECO:0000256" key="3">
    <source>
        <dbReference type="ARBA" id="ARBA00022763"/>
    </source>
</evidence>
<evidence type="ECO:0000256" key="8">
    <source>
        <dbReference type="RuleBase" id="RU364100"/>
    </source>
</evidence>
<evidence type="ECO:0000256" key="6">
    <source>
        <dbReference type="ARBA" id="ARBA00023125"/>
    </source>
</evidence>
<dbReference type="Gene3D" id="3.90.1680.10">
    <property type="entry name" value="SOS response associated peptidase-like"/>
    <property type="match status" value="1"/>
</dbReference>
<comment type="caution">
    <text evidence="9">The sequence shown here is derived from an EMBL/GenBank/DDBJ whole genome shotgun (WGS) entry which is preliminary data.</text>
</comment>
<accession>A0ABS8Y9J8</accession>
<sequence length="224" mass="25483">MCGRFTLTVTVEQLMAYYSIDSRAAIPFHTPRYNIAPSQAVLALIHDGTKLRLGPLKWGLVPAWAKDDKIAWRTINARAETLQEKPAFRLPFERKRCIIPADGFYEWKRHADGTKQPMRIVRKDGKLFSMAGLYDTWLNAEGEKVSTCTIITTEPNELMASIHDRMPVIVPEEQLSFWLDRRITDTGQLQSVLRPYSAAEMEAYPVDAKVGNTRVDDPTCIQTL</sequence>
<evidence type="ECO:0000256" key="5">
    <source>
        <dbReference type="ARBA" id="ARBA00023124"/>
    </source>
</evidence>
<dbReference type="PANTHER" id="PTHR13604:SF0">
    <property type="entry name" value="ABASIC SITE PROCESSING PROTEIN HMCES"/>
    <property type="match status" value="1"/>
</dbReference>
<evidence type="ECO:0000313" key="9">
    <source>
        <dbReference type="EMBL" id="MCE5167957.1"/>
    </source>
</evidence>
<dbReference type="EMBL" id="JAJNBZ010000001">
    <property type="protein sequence ID" value="MCE5167957.1"/>
    <property type="molecule type" value="Genomic_DNA"/>
</dbReference>
<evidence type="ECO:0000256" key="1">
    <source>
        <dbReference type="ARBA" id="ARBA00008136"/>
    </source>
</evidence>
<keyword evidence="7" id="KW-0456">Lyase</keyword>
<dbReference type="Pfam" id="PF02586">
    <property type="entry name" value="SRAP"/>
    <property type="match status" value="1"/>
</dbReference>
<keyword evidence="4 8" id="KW-0378">Hydrolase</keyword>
<evidence type="ECO:0000256" key="7">
    <source>
        <dbReference type="ARBA" id="ARBA00023239"/>
    </source>
</evidence>
<dbReference type="InterPro" id="IPR036590">
    <property type="entry name" value="SRAP-like"/>
</dbReference>
<dbReference type="EC" id="3.4.-.-" evidence="8"/>
<keyword evidence="3" id="KW-0227">DNA damage</keyword>
<keyword evidence="6" id="KW-0238">DNA-binding</keyword>
<gene>
    <name evidence="9" type="ORF">LQV63_01320</name>
</gene>